<dbReference type="Gene3D" id="3.30.70.100">
    <property type="match status" value="2"/>
</dbReference>
<name>A4RTS3_OSTLU</name>
<proteinExistence type="predicted"/>
<evidence type="ECO:0000313" key="2">
    <source>
        <dbReference type="EMBL" id="ABO94839.1"/>
    </source>
</evidence>
<dbReference type="Proteomes" id="UP000001568">
    <property type="component" value="Chromosome 3"/>
</dbReference>
<dbReference type="GO" id="GO:0005829">
    <property type="term" value="C:cytosol"/>
    <property type="evidence" value="ECO:0007669"/>
    <property type="project" value="TreeGrafter"/>
</dbReference>
<dbReference type="InterPro" id="IPR007138">
    <property type="entry name" value="ABM_dom"/>
</dbReference>
<dbReference type="eggNOG" id="ENOG502S861">
    <property type="taxonomic scope" value="Eukaryota"/>
</dbReference>
<dbReference type="EMBL" id="CP000583">
    <property type="protein sequence ID" value="ABO94839.1"/>
    <property type="molecule type" value="Genomic_DNA"/>
</dbReference>
<dbReference type="KEGG" id="olu:OSTLU_92362"/>
<dbReference type="PANTHER" id="PTHR33336:SF1">
    <property type="entry name" value="(4S)-4-HYDROXY-5-PHOSPHONOOXYPENTANE-2,3-DIONE ISOMERASE"/>
    <property type="match status" value="1"/>
</dbReference>
<organism evidence="2 3">
    <name type="scientific">Ostreococcus lucimarinus (strain CCE9901)</name>
    <dbReference type="NCBI Taxonomy" id="436017"/>
    <lineage>
        <taxon>Eukaryota</taxon>
        <taxon>Viridiplantae</taxon>
        <taxon>Chlorophyta</taxon>
        <taxon>Mamiellophyceae</taxon>
        <taxon>Mamiellales</taxon>
        <taxon>Bathycoccaceae</taxon>
        <taxon>Ostreococcus</taxon>
    </lineage>
</organism>
<dbReference type="OrthoDB" id="10264367at2759"/>
<keyword evidence="3" id="KW-1185">Reference proteome</keyword>
<dbReference type="Pfam" id="PF03992">
    <property type="entry name" value="ABM"/>
    <property type="match status" value="2"/>
</dbReference>
<dbReference type="AlphaFoldDB" id="A4RTS3"/>
<feature type="domain" description="ABM" evidence="1">
    <location>
        <begin position="39"/>
        <end position="129"/>
    </location>
</feature>
<dbReference type="PANTHER" id="PTHR33336">
    <property type="entry name" value="QUINOL MONOOXYGENASE YGIN-RELATED"/>
    <property type="match status" value="1"/>
</dbReference>
<accession>A4RTS3</accession>
<dbReference type="OMA" id="CEDECET"/>
<gene>
    <name evidence="2" type="ORF">OSTLU_92362</name>
</gene>
<dbReference type="GO" id="GO:0016491">
    <property type="term" value="F:oxidoreductase activity"/>
    <property type="evidence" value="ECO:0007669"/>
    <property type="project" value="TreeGrafter"/>
</dbReference>
<dbReference type="PROSITE" id="PS51725">
    <property type="entry name" value="ABM"/>
    <property type="match status" value="1"/>
</dbReference>
<dbReference type="HOGENOM" id="CLU_928548_0_0_1"/>
<dbReference type="InterPro" id="IPR050744">
    <property type="entry name" value="AI-2_Isomerase_LsrG"/>
</dbReference>
<dbReference type="Gramene" id="ABO94839">
    <property type="protein sequence ID" value="ABO94839"/>
    <property type="gene ID" value="OSTLU_92362"/>
</dbReference>
<evidence type="ECO:0000259" key="1">
    <source>
        <dbReference type="PROSITE" id="PS51725"/>
    </source>
</evidence>
<dbReference type="InterPro" id="IPR011008">
    <property type="entry name" value="Dimeric_a/b-barrel"/>
</dbReference>
<protein>
    <recommendedName>
        <fullName evidence="1">ABM domain-containing protein</fullName>
    </recommendedName>
</protein>
<sequence>MLTRRATIHPPRVAIRSRRATRARDGRRRRDARVRASARITLVRCDVKAEAMDDFLRLTEENARASVREAGNVRFDVLRDEKDRNLVTLVEIYADDASAAKHKETKHYETWRDEVADMMAAPRSAETYLAIEPNDDAWTYANAVTWNEDDDQSEMVNASCVHVHCECAAGDEAAFASACAKNASESALEDGNLRFDVFQSAESARKFLLVEVYDGAASAVAHKSTPHYEAWREEVANMMARPRQARAYDVVFPPTKISWRGDACGDACDTTW</sequence>
<reference evidence="2 3" key="1">
    <citation type="journal article" date="2007" name="Proc. Natl. Acad. Sci. U.S.A.">
        <title>The tiny eukaryote Ostreococcus provides genomic insights into the paradox of plankton speciation.</title>
        <authorList>
            <person name="Palenik B."/>
            <person name="Grimwood J."/>
            <person name="Aerts A."/>
            <person name="Rouze P."/>
            <person name="Salamov A."/>
            <person name="Putnam N."/>
            <person name="Dupont C."/>
            <person name="Jorgensen R."/>
            <person name="Derelle E."/>
            <person name="Rombauts S."/>
            <person name="Zhou K."/>
            <person name="Otillar R."/>
            <person name="Merchant S.S."/>
            <person name="Podell S."/>
            <person name="Gaasterland T."/>
            <person name="Napoli C."/>
            <person name="Gendler K."/>
            <person name="Manuell A."/>
            <person name="Tai V."/>
            <person name="Vallon O."/>
            <person name="Piganeau G."/>
            <person name="Jancek S."/>
            <person name="Heijde M."/>
            <person name="Jabbari K."/>
            <person name="Bowler C."/>
            <person name="Lohr M."/>
            <person name="Robbens S."/>
            <person name="Werner G."/>
            <person name="Dubchak I."/>
            <person name="Pazour G.J."/>
            <person name="Ren Q."/>
            <person name="Paulsen I."/>
            <person name="Delwiche C."/>
            <person name="Schmutz J."/>
            <person name="Rokhsar D."/>
            <person name="Van de Peer Y."/>
            <person name="Moreau H."/>
            <person name="Grigoriev I.V."/>
        </authorList>
    </citation>
    <scope>NUCLEOTIDE SEQUENCE [LARGE SCALE GENOMIC DNA]</scope>
    <source>
        <strain evidence="2 3">CCE9901</strain>
    </source>
</reference>
<dbReference type="RefSeq" id="XP_001416546.1">
    <property type="nucleotide sequence ID" value="XM_001416509.1"/>
</dbReference>
<evidence type="ECO:0000313" key="3">
    <source>
        <dbReference type="Proteomes" id="UP000001568"/>
    </source>
</evidence>
<dbReference type="SUPFAM" id="SSF54909">
    <property type="entry name" value="Dimeric alpha+beta barrel"/>
    <property type="match status" value="2"/>
</dbReference>
<dbReference type="GeneID" id="5000790"/>